<evidence type="ECO:0000313" key="2">
    <source>
        <dbReference type="Proteomes" id="UP000054567"/>
    </source>
</evidence>
<reference evidence="1 2" key="1">
    <citation type="submission" date="2007-06" db="EMBL/GenBank/DDBJ databases">
        <title>The Genome Sequence of Coccidioides posadasii RMSCC_3488.</title>
        <authorList>
            <consortium name="Coccidioides Genome Resources Consortium"/>
            <consortium name="The Broad Institute Genome Sequencing Platform"/>
            <person name="Henn M.R."/>
            <person name="Sykes S."/>
            <person name="Young S."/>
            <person name="Jaffe D."/>
            <person name="Berlin A."/>
            <person name="Alvarez P."/>
            <person name="Butler J."/>
            <person name="Gnerre S."/>
            <person name="Grabherr M."/>
            <person name="Mauceli E."/>
            <person name="Brockman W."/>
            <person name="Kodira C."/>
            <person name="Alvarado L."/>
            <person name="Zeng Q."/>
            <person name="Crawford M."/>
            <person name="Antoine C."/>
            <person name="Devon K."/>
            <person name="Galgiani J."/>
            <person name="Orsborn K."/>
            <person name="Lewis M.L."/>
            <person name="Nusbaum C."/>
            <person name="Galagan J."/>
            <person name="Birren B."/>
        </authorList>
    </citation>
    <scope>NUCLEOTIDE SEQUENCE [LARGE SCALE GENOMIC DNA]</scope>
    <source>
        <strain evidence="1 2">RMSCC 3488</strain>
    </source>
</reference>
<reference evidence="2" key="3">
    <citation type="journal article" date="2010" name="Genome Res.">
        <title>Population genomic sequencing of Coccidioides fungi reveals recent hybridization and transposon control.</title>
        <authorList>
            <person name="Neafsey D.E."/>
            <person name="Barker B.M."/>
            <person name="Sharpton T.J."/>
            <person name="Stajich J.E."/>
            <person name="Park D.J."/>
            <person name="Whiston E."/>
            <person name="Hung C.-Y."/>
            <person name="McMahan C."/>
            <person name="White J."/>
            <person name="Sykes S."/>
            <person name="Heiman D."/>
            <person name="Young S."/>
            <person name="Zeng Q."/>
            <person name="Abouelleil A."/>
            <person name="Aftuck L."/>
            <person name="Bessette D."/>
            <person name="Brown A."/>
            <person name="FitzGerald M."/>
            <person name="Lui A."/>
            <person name="Macdonald J.P."/>
            <person name="Priest M."/>
            <person name="Orbach M.J."/>
            <person name="Galgiani J.N."/>
            <person name="Kirkland T.N."/>
            <person name="Cole G.T."/>
            <person name="Birren B.W."/>
            <person name="Henn M.R."/>
            <person name="Taylor J.W."/>
            <person name="Rounsley S.D."/>
        </authorList>
    </citation>
    <scope>NUCLEOTIDE SEQUENCE [LARGE SCALE GENOMIC DNA]</scope>
    <source>
        <strain evidence="2">RMSCC 3488</strain>
    </source>
</reference>
<evidence type="ECO:0000313" key="1">
    <source>
        <dbReference type="EMBL" id="KMM67857.1"/>
    </source>
</evidence>
<reference evidence="2" key="2">
    <citation type="journal article" date="2009" name="Genome Res.">
        <title>Comparative genomic analyses of the human fungal pathogens Coccidioides and their relatives.</title>
        <authorList>
            <person name="Sharpton T.J."/>
            <person name="Stajich J.E."/>
            <person name="Rounsley S.D."/>
            <person name="Gardner M.J."/>
            <person name="Wortman J.R."/>
            <person name="Jordar V.S."/>
            <person name="Maiti R."/>
            <person name="Kodira C.D."/>
            <person name="Neafsey D.E."/>
            <person name="Zeng Q."/>
            <person name="Hung C.-Y."/>
            <person name="McMahan C."/>
            <person name="Muszewska A."/>
            <person name="Grynberg M."/>
            <person name="Mandel M.A."/>
            <person name="Kellner E.M."/>
            <person name="Barker B.M."/>
            <person name="Galgiani J.N."/>
            <person name="Orbach M.J."/>
            <person name="Kirkland T.N."/>
            <person name="Cole G.T."/>
            <person name="Henn M.R."/>
            <person name="Birren B.W."/>
            <person name="Taylor J.W."/>
        </authorList>
    </citation>
    <scope>NUCLEOTIDE SEQUENCE [LARGE SCALE GENOMIC DNA]</scope>
    <source>
        <strain evidence="2">RMSCC 3488</strain>
    </source>
</reference>
<organism evidence="1 2">
    <name type="scientific">Coccidioides posadasii RMSCC 3488</name>
    <dbReference type="NCBI Taxonomy" id="454284"/>
    <lineage>
        <taxon>Eukaryota</taxon>
        <taxon>Fungi</taxon>
        <taxon>Dikarya</taxon>
        <taxon>Ascomycota</taxon>
        <taxon>Pezizomycotina</taxon>
        <taxon>Eurotiomycetes</taxon>
        <taxon>Eurotiomycetidae</taxon>
        <taxon>Onygenales</taxon>
        <taxon>Onygenaceae</taxon>
        <taxon>Coccidioides</taxon>
    </lineage>
</organism>
<dbReference type="Proteomes" id="UP000054567">
    <property type="component" value="Unassembled WGS sequence"/>
</dbReference>
<dbReference type="AlphaFoldDB" id="A0A0J6I8L6"/>
<dbReference type="VEuPathDB" id="FungiDB:CPAG_04190"/>
<dbReference type="EMBL" id="DS268110">
    <property type="protein sequence ID" value="KMM67857.1"/>
    <property type="molecule type" value="Genomic_DNA"/>
</dbReference>
<accession>A0A0J6I8L6</accession>
<proteinExistence type="predicted"/>
<gene>
    <name evidence="1" type="ORF">CPAG_04190</name>
</gene>
<sequence>MRWCVASRCCPPSRTRQLLVSALATLELRGRMQKHRACSSCSKTAAYRTCVFGFATTQDVIGIDVILPLTVEVFSPTGRSLICVGTLHDGTAMKGGHDES</sequence>
<name>A0A0J6I8L6_COCPO</name>
<protein>
    <submittedName>
        <fullName evidence="1">Uncharacterized protein</fullName>
    </submittedName>
</protein>